<evidence type="ECO:0000259" key="18">
    <source>
        <dbReference type="PROSITE" id="PS51015"/>
    </source>
</evidence>
<evidence type="ECO:0000256" key="3">
    <source>
        <dbReference type="ARBA" id="ARBA00012483"/>
    </source>
</evidence>
<dbReference type="InterPro" id="IPR019787">
    <property type="entry name" value="Znf_PHD-finger"/>
</dbReference>
<evidence type="ECO:0000256" key="1">
    <source>
        <dbReference type="ARBA" id="ARBA00000900"/>
    </source>
</evidence>
<evidence type="ECO:0000256" key="10">
    <source>
        <dbReference type="ARBA" id="ARBA00023242"/>
    </source>
</evidence>
<dbReference type="InterPro" id="IPR045134">
    <property type="entry name" value="UHRF1/2-like"/>
</dbReference>
<dbReference type="STRING" id="104421.E2B263"/>
<evidence type="ECO:0000256" key="4">
    <source>
        <dbReference type="ARBA" id="ARBA00022679"/>
    </source>
</evidence>
<dbReference type="InterPro" id="IPR015947">
    <property type="entry name" value="PUA-like_sf"/>
</dbReference>
<feature type="region of interest" description="Disordered" evidence="14">
    <location>
        <begin position="343"/>
        <end position="364"/>
    </location>
</feature>
<evidence type="ECO:0000256" key="12">
    <source>
        <dbReference type="PROSITE-ProRule" id="PRU00175"/>
    </source>
</evidence>
<dbReference type="InterPro" id="IPR029071">
    <property type="entry name" value="Ubiquitin-like_domsf"/>
</dbReference>
<evidence type="ECO:0000256" key="14">
    <source>
        <dbReference type="SAM" id="MobiDB-lite"/>
    </source>
</evidence>
<feature type="domain" description="RING-type" evidence="17">
    <location>
        <begin position="665"/>
        <end position="704"/>
    </location>
</feature>
<keyword evidence="7" id="KW-0833">Ubl conjugation pathway</keyword>
<dbReference type="InterPro" id="IPR017907">
    <property type="entry name" value="Znf_RING_CS"/>
</dbReference>
<keyword evidence="8" id="KW-0862">Zinc</keyword>
<dbReference type="KEGG" id="cfo:105258453"/>
<dbReference type="CDD" id="cd15525">
    <property type="entry name" value="PHD_UHRF1_2"/>
    <property type="match status" value="1"/>
</dbReference>
<dbReference type="CDD" id="cd20387">
    <property type="entry name" value="Tudor_UHRF_rpt1"/>
    <property type="match status" value="1"/>
</dbReference>
<dbReference type="UniPathway" id="UPA00143"/>
<dbReference type="PROSITE" id="PS00518">
    <property type="entry name" value="ZF_RING_1"/>
    <property type="match status" value="1"/>
</dbReference>
<dbReference type="AlphaFoldDB" id="E2B263"/>
<reference evidence="19 20" key="1">
    <citation type="journal article" date="2010" name="Science">
        <title>Genomic comparison of the ants Camponotus floridanus and Harpegnathos saltator.</title>
        <authorList>
            <person name="Bonasio R."/>
            <person name="Zhang G."/>
            <person name="Ye C."/>
            <person name="Mutti N.S."/>
            <person name="Fang X."/>
            <person name="Qin N."/>
            <person name="Donahue G."/>
            <person name="Yang P."/>
            <person name="Li Q."/>
            <person name="Li C."/>
            <person name="Zhang P."/>
            <person name="Huang Z."/>
            <person name="Berger S.L."/>
            <person name="Reinberg D."/>
            <person name="Wang J."/>
            <person name="Liebig J."/>
        </authorList>
    </citation>
    <scope>NUCLEOTIDE SEQUENCE [LARGE SCALE GENOMIC DNA]</scope>
    <source>
        <strain evidence="20">C129</strain>
    </source>
</reference>
<dbReference type="GO" id="GO:0016567">
    <property type="term" value="P:protein ubiquitination"/>
    <property type="evidence" value="ECO:0007669"/>
    <property type="project" value="UniProtKB-UniPathway"/>
</dbReference>
<evidence type="ECO:0000256" key="2">
    <source>
        <dbReference type="ARBA" id="ARBA00004906"/>
    </source>
</evidence>
<dbReference type="FunFam" id="3.30.40.10:FF:000066">
    <property type="entry name" value="E3 ubiquitin-protein ligase UHRF2 isoform X1"/>
    <property type="match status" value="1"/>
</dbReference>
<dbReference type="SUPFAM" id="SSF57850">
    <property type="entry name" value="RING/U-box"/>
    <property type="match status" value="1"/>
</dbReference>
<dbReference type="CDD" id="cd20388">
    <property type="entry name" value="Tudor_UHRF_rpt2"/>
    <property type="match status" value="1"/>
</dbReference>
<feature type="domain" description="RING-type" evidence="17">
    <location>
        <begin position="286"/>
        <end position="332"/>
    </location>
</feature>
<dbReference type="GO" id="GO:0005634">
    <property type="term" value="C:nucleus"/>
    <property type="evidence" value="ECO:0007669"/>
    <property type="project" value="UniProtKB-SubCell"/>
</dbReference>
<evidence type="ECO:0000259" key="16">
    <source>
        <dbReference type="PROSITE" id="PS50053"/>
    </source>
</evidence>
<dbReference type="GO" id="GO:0008270">
    <property type="term" value="F:zinc ion binding"/>
    <property type="evidence" value="ECO:0007669"/>
    <property type="project" value="UniProtKB-KW"/>
</dbReference>
<comment type="subcellular location">
    <subcellularLocation>
        <location evidence="13">Nucleus</location>
    </subcellularLocation>
</comment>
<comment type="catalytic activity">
    <reaction evidence="1">
        <text>S-ubiquitinyl-[E2 ubiquitin-conjugating enzyme]-L-cysteine + [acceptor protein]-L-lysine = [E2 ubiquitin-conjugating enzyme]-L-cysteine + N(6)-ubiquitinyl-[acceptor protein]-L-lysine.</text>
        <dbReference type="EC" id="2.3.2.27"/>
    </reaction>
</comment>
<feature type="domain" description="Ubiquitin-like" evidence="16">
    <location>
        <begin position="1"/>
        <end position="73"/>
    </location>
</feature>
<dbReference type="InParanoid" id="E2B263"/>
<dbReference type="InterPro" id="IPR000626">
    <property type="entry name" value="Ubiquitin-like_dom"/>
</dbReference>
<dbReference type="SMART" id="SM00213">
    <property type="entry name" value="UBQ"/>
    <property type="match status" value="1"/>
</dbReference>
<evidence type="ECO:0000256" key="8">
    <source>
        <dbReference type="ARBA" id="ARBA00022833"/>
    </source>
</evidence>
<evidence type="ECO:0000259" key="17">
    <source>
        <dbReference type="PROSITE" id="PS50089"/>
    </source>
</evidence>
<dbReference type="Pfam" id="PF02182">
    <property type="entry name" value="SAD_SRA"/>
    <property type="match status" value="1"/>
</dbReference>
<dbReference type="Gene3D" id="2.30.30.1150">
    <property type="match status" value="1"/>
</dbReference>
<name>E2B263_CAMFO</name>
<keyword evidence="11" id="KW-0131">Cell cycle</keyword>
<dbReference type="EMBL" id="GL445059">
    <property type="protein sequence ID" value="EFN60238.1"/>
    <property type="molecule type" value="Genomic_DNA"/>
</dbReference>
<dbReference type="InterPro" id="IPR021991">
    <property type="entry name" value="TTD_dom"/>
</dbReference>
<dbReference type="PROSITE" id="PS50089">
    <property type="entry name" value="ZF_RING_2"/>
    <property type="match status" value="2"/>
</dbReference>
<gene>
    <name evidence="19" type="ORF">EAG_00976</name>
</gene>
<dbReference type="SMART" id="SM00184">
    <property type="entry name" value="RING"/>
    <property type="match status" value="2"/>
</dbReference>
<dbReference type="PROSITE" id="PS50016">
    <property type="entry name" value="ZF_PHD_2"/>
    <property type="match status" value="1"/>
</dbReference>
<dbReference type="PROSITE" id="PS50053">
    <property type="entry name" value="UBIQUITIN_2"/>
    <property type="match status" value="1"/>
</dbReference>
<evidence type="ECO:0000256" key="13">
    <source>
        <dbReference type="PROSITE-ProRule" id="PRU00358"/>
    </source>
</evidence>
<dbReference type="SUPFAM" id="SSF57903">
    <property type="entry name" value="FYVE/PHD zinc finger"/>
    <property type="match status" value="1"/>
</dbReference>
<dbReference type="SMART" id="SM00249">
    <property type="entry name" value="PHD"/>
    <property type="match status" value="1"/>
</dbReference>
<dbReference type="InterPro" id="IPR013083">
    <property type="entry name" value="Znf_RING/FYVE/PHD"/>
</dbReference>
<dbReference type="Pfam" id="PF12148">
    <property type="entry name" value="TTD"/>
    <property type="match status" value="1"/>
</dbReference>
<organism evidence="20">
    <name type="scientific">Camponotus floridanus</name>
    <name type="common">Florida carpenter ant</name>
    <dbReference type="NCBI Taxonomy" id="104421"/>
    <lineage>
        <taxon>Eukaryota</taxon>
        <taxon>Metazoa</taxon>
        <taxon>Ecdysozoa</taxon>
        <taxon>Arthropoda</taxon>
        <taxon>Hexapoda</taxon>
        <taxon>Insecta</taxon>
        <taxon>Pterygota</taxon>
        <taxon>Neoptera</taxon>
        <taxon>Endopterygota</taxon>
        <taxon>Hymenoptera</taxon>
        <taxon>Apocrita</taxon>
        <taxon>Aculeata</taxon>
        <taxon>Formicoidea</taxon>
        <taxon>Formicidae</taxon>
        <taxon>Formicinae</taxon>
        <taxon>Camponotus</taxon>
    </lineage>
</organism>
<accession>E2B263</accession>
<evidence type="ECO:0000313" key="19">
    <source>
        <dbReference type="EMBL" id="EFN60238.1"/>
    </source>
</evidence>
<dbReference type="PRINTS" id="PR00348">
    <property type="entry name" value="UBIQUITIN"/>
</dbReference>
<keyword evidence="6 12" id="KW-0863">Zinc-finger</keyword>
<keyword evidence="4" id="KW-0808">Transferase</keyword>
<dbReference type="SMART" id="SM00466">
    <property type="entry name" value="SRA"/>
    <property type="match status" value="1"/>
</dbReference>
<dbReference type="InterPro" id="IPR003105">
    <property type="entry name" value="SRA_YDG"/>
</dbReference>
<comment type="pathway">
    <text evidence="2">Protein modification; protein ubiquitination.</text>
</comment>
<dbReference type="InterPro" id="IPR036987">
    <property type="entry name" value="SRA-YDG_sf"/>
</dbReference>
<dbReference type="GO" id="GO:0061630">
    <property type="term" value="F:ubiquitin protein ligase activity"/>
    <property type="evidence" value="ECO:0007669"/>
    <property type="project" value="UniProtKB-EC"/>
</dbReference>
<dbReference type="GO" id="GO:0003677">
    <property type="term" value="F:DNA binding"/>
    <property type="evidence" value="ECO:0007669"/>
    <property type="project" value="UniProtKB-KW"/>
</dbReference>
<dbReference type="GO" id="GO:0044027">
    <property type="term" value="P:negative regulation of gene expression via chromosomal CpG island methylation"/>
    <property type="evidence" value="ECO:0007669"/>
    <property type="project" value="TreeGrafter"/>
</dbReference>
<dbReference type="InterPro" id="IPR001965">
    <property type="entry name" value="Znf_PHD"/>
</dbReference>
<dbReference type="Proteomes" id="UP000000311">
    <property type="component" value="Unassembled WGS sequence"/>
</dbReference>
<dbReference type="Gene3D" id="3.10.20.90">
    <property type="entry name" value="Phosphatidylinositol 3-kinase Catalytic Subunit, Chain A, domain 1"/>
    <property type="match status" value="1"/>
</dbReference>
<dbReference type="Gene3D" id="2.30.280.10">
    <property type="entry name" value="SRA-YDG"/>
    <property type="match status" value="1"/>
</dbReference>
<dbReference type="Gene3D" id="3.30.40.10">
    <property type="entry name" value="Zinc/RING finger domain, C3HC4 (zinc finger)"/>
    <property type="match status" value="1"/>
</dbReference>
<dbReference type="PANTHER" id="PTHR14140">
    <property type="entry name" value="E3 UBIQUITIN-PROTEIN LIGASE UHRF-RELATED"/>
    <property type="match status" value="1"/>
</dbReference>
<dbReference type="FunFam" id="2.30.280.10:FF:000001">
    <property type="entry name" value="E3 ubiquitin-protein ligase UHRF1 isoform 1"/>
    <property type="match status" value="1"/>
</dbReference>
<feature type="domain" description="YDG" evidence="18">
    <location>
        <begin position="386"/>
        <end position="549"/>
    </location>
</feature>
<evidence type="ECO:0000256" key="11">
    <source>
        <dbReference type="ARBA" id="ARBA00023306"/>
    </source>
</evidence>
<evidence type="ECO:0000256" key="7">
    <source>
        <dbReference type="ARBA" id="ARBA00022786"/>
    </source>
</evidence>
<dbReference type="PROSITE" id="PS51015">
    <property type="entry name" value="YDG"/>
    <property type="match status" value="1"/>
</dbReference>
<dbReference type="OMA" id="IEVGMCW"/>
<dbReference type="Pfam" id="PF00240">
    <property type="entry name" value="ubiquitin"/>
    <property type="match status" value="1"/>
</dbReference>
<keyword evidence="9" id="KW-0238">DNA-binding</keyword>
<dbReference type="InterPro" id="IPR001841">
    <property type="entry name" value="Znf_RING"/>
</dbReference>
<protein>
    <recommendedName>
        <fullName evidence="3">RING-type E3 ubiquitin transferase</fullName>
        <ecNumber evidence="3">2.3.2.27</ecNumber>
    </recommendedName>
</protein>
<dbReference type="SUPFAM" id="SSF88697">
    <property type="entry name" value="PUA domain-like"/>
    <property type="match status" value="1"/>
</dbReference>
<keyword evidence="5" id="KW-0479">Metal-binding</keyword>
<feature type="domain" description="PHD-type" evidence="15">
    <location>
        <begin position="267"/>
        <end position="334"/>
    </location>
</feature>
<evidence type="ECO:0000256" key="9">
    <source>
        <dbReference type="ARBA" id="ARBA00023125"/>
    </source>
</evidence>
<dbReference type="PANTHER" id="PTHR14140:SF45">
    <property type="entry name" value="RING-TYPE E3 UBIQUITIN TRANSFERASE"/>
    <property type="match status" value="1"/>
</dbReference>
<dbReference type="OrthoDB" id="2270193at2759"/>
<dbReference type="Pfam" id="PF00628">
    <property type="entry name" value="PHD"/>
    <property type="match status" value="1"/>
</dbReference>
<keyword evidence="20" id="KW-1185">Reference proteome</keyword>
<dbReference type="Gene3D" id="2.30.30.140">
    <property type="match status" value="1"/>
</dbReference>
<evidence type="ECO:0000256" key="6">
    <source>
        <dbReference type="ARBA" id="ARBA00022771"/>
    </source>
</evidence>
<evidence type="ECO:0000256" key="5">
    <source>
        <dbReference type="ARBA" id="ARBA00022723"/>
    </source>
</evidence>
<dbReference type="SUPFAM" id="SSF54236">
    <property type="entry name" value="Ubiquitin-like"/>
    <property type="match status" value="1"/>
</dbReference>
<evidence type="ECO:0000259" key="15">
    <source>
        <dbReference type="PROSITE" id="PS50016"/>
    </source>
</evidence>
<sequence>MYVKVRSMDGKKETIIMISKLTMVEDLKREVEKELHIETDMQRLFFRGKQLENGYKLYDYNVNLNDVIQLLIKIKVDDTQNKATSSNVKKERKISERKEEELVEVESLYYKVGDAIDCLDQIHGAWFEAIVQKIFQKEEQIVYNVLWEFDDKAFPFNVPETCIRPRARHLVPFDKLSIGQKVMINYNVDEPKEIGLWYDFTISKIDKKRKLQELTGILHMGHDHQLEIQKVNPKGEIYAIETVKLLTERTAEDERFMISNGKRRRVAANCTACMDNPRKKCQECGCKVCAGKQDEHNLLLCDECNYAYHLGCLNPPLTTIPDDDYWYCPECKNDENEIVKAGDKLKESKKKSVSQDNKEPRRDWGKGMACVGRTKICSLVPSNHRGPIPGIEVGMCWIFRVQVSEVGVHRPHIAGIHGRETDCAYSIVLSGGYEDDIDNGDEFLYTGSGGRDLSGNKRTAEQSSDQTLTRMNKALAINCNAKLNAKDGATAENWRGGIPVRVVRNFKLAKYSKYAPQEGNRYDGIYKVVKYYPDTGKSGFRVWRYVLRRDDPSPAPWTKEGKARIALLDLKPIYPDGYLEAMKKNSVTNGKKRLTLSDEKDTMVLKRNRSPPKKKLKREIYNLEDELKNFIESDKLNAKLWAECTTVLPDGKTIFLQYISERFTCACCLEIVYKPVTTPCAHNICLKCLKRSFSSEVYSCPSCRYDLGKTYKMEINQSLASALLLIYPGYENGK</sequence>
<dbReference type="InterPro" id="IPR019956">
    <property type="entry name" value="Ubiquitin_dom"/>
</dbReference>
<dbReference type="CDD" id="cd01797">
    <property type="entry name" value="Ubl_UHRF"/>
    <property type="match status" value="1"/>
</dbReference>
<proteinExistence type="predicted"/>
<dbReference type="EC" id="2.3.2.27" evidence="3"/>
<evidence type="ECO:0000313" key="20">
    <source>
        <dbReference type="Proteomes" id="UP000000311"/>
    </source>
</evidence>
<keyword evidence="10 13" id="KW-0539">Nucleus</keyword>
<dbReference type="InterPro" id="IPR011011">
    <property type="entry name" value="Znf_FYVE_PHD"/>
</dbReference>